<reference evidence="1 2" key="1">
    <citation type="submission" date="2021-03" db="EMBL/GenBank/DDBJ databases">
        <title>Sequencing the genomes of 1000 actinobacteria strains.</title>
        <authorList>
            <person name="Klenk H.-P."/>
        </authorList>
    </citation>
    <scope>NUCLEOTIDE SEQUENCE [LARGE SCALE GENOMIC DNA]</scope>
    <source>
        <strain evidence="1 2">DSM 46670</strain>
    </source>
</reference>
<name>A0ABS4TYJ0_9PSEU</name>
<accession>A0ABS4TYJ0</accession>
<dbReference type="Proteomes" id="UP001519332">
    <property type="component" value="Unassembled WGS sequence"/>
</dbReference>
<organism evidence="1 2">
    <name type="scientific">Kibdelosporangium banguiense</name>
    <dbReference type="NCBI Taxonomy" id="1365924"/>
    <lineage>
        <taxon>Bacteria</taxon>
        <taxon>Bacillati</taxon>
        <taxon>Actinomycetota</taxon>
        <taxon>Actinomycetes</taxon>
        <taxon>Pseudonocardiales</taxon>
        <taxon>Pseudonocardiaceae</taxon>
        <taxon>Kibdelosporangium</taxon>
    </lineage>
</organism>
<proteinExistence type="predicted"/>
<dbReference type="EMBL" id="JAGINW010000001">
    <property type="protein sequence ID" value="MBP2329473.1"/>
    <property type="molecule type" value="Genomic_DNA"/>
</dbReference>
<keyword evidence="2" id="KW-1185">Reference proteome</keyword>
<protein>
    <submittedName>
        <fullName evidence="1">Uncharacterized protein</fullName>
    </submittedName>
</protein>
<sequence>MAVGEGGEGAGRSEHGGGGIHQLLLKFGAEDRPGQATHDNVGLAQSSFGEQPGQVHSIVLHDFGAGAACA</sequence>
<evidence type="ECO:0000313" key="1">
    <source>
        <dbReference type="EMBL" id="MBP2329473.1"/>
    </source>
</evidence>
<gene>
    <name evidence="1" type="ORF">JOF56_009858</name>
</gene>
<comment type="caution">
    <text evidence="1">The sequence shown here is derived from an EMBL/GenBank/DDBJ whole genome shotgun (WGS) entry which is preliminary data.</text>
</comment>
<evidence type="ECO:0000313" key="2">
    <source>
        <dbReference type="Proteomes" id="UP001519332"/>
    </source>
</evidence>
<dbReference type="RefSeq" id="WP_209646258.1">
    <property type="nucleotide sequence ID" value="NZ_JAGINW010000001.1"/>
</dbReference>